<evidence type="ECO:0000313" key="14">
    <source>
        <dbReference type="Proteomes" id="UP000315889"/>
    </source>
</evidence>
<dbReference type="GO" id="GO:0032259">
    <property type="term" value="P:methylation"/>
    <property type="evidence" value="ECO:0007669"/>
    <property type="project" value="UniProtKB-KW"/>
</dbReference>
<evidence type="ECO:0000256" key="8">
    <source>
        <dbReference type="ARBA" id="ARBA00023002"/>
    </source>
</evidence>
<dbReference type="Pfam" id="PF05430">
    <property type="entry name" value="Methyltransf_30"/>
    <property type="match status" value="1"/>
</dbReference>
<evidence type="ECO:0000256" key="7">
    <source>
        <dbReference type="ARBA" id="ARBA00022827"/>
    </source>
</evidence>
<dbReference type="InterPro" id="IPR017610">
    <property type="entry name" value="tRNA_S-uridine_synth_MnmC_C"/>
</dbReference>
<keyword evidence="6 10" id="KW-0819">tRNA processing</keyword>
<comment type="cofactor">
    <cofactor evidence="10">
        <name>FAD</name>
        <dbReference type="ChEBI" id="CHEBI:57692"/>
    </cofactor>
</comment>
<keyword evidence="5 10" id="KW-0949">S-adenosyl-L-methionine</keyword>
<comment type="subcellular location">
    <subcellularLocation>
        <location evidence="10">Cytoplasm</location>
    </subcellularLocation>
</comment>
<reference evidence="13 14" key="1">
    <citation type="submission" date="2019-02" db="EMBL/GenBank/DDBJ databases">
        <title>Prokaryotic population dynamics and viral predation in marine succession experiment using metagenomics: the confinement effect.</title>
        <authorList>
            <person name="Haro-Moreno J.M."/>
            <person name="Rodriguez-Valera F."/>
            <person name="Lopez-Perez M."/>
        </authorList>
    </citation>
    <scope>NUCLEOTIDE SEQUENCE [LARGE SCALE GENOMIC DNA]</scope>
    <source>
        <strain evidence="13">MED-G170</strain>
    </source>
</reference>
<dbReference type="InterPro" id="IPR023032">
    <property type="entry name" value="tRNA_MAMT_biosynth_bifunc_MnmC"/>
</dbReference>
<evidence type="ECO:0000256" key="3">
    <source>
        <dbReference type="ARBA" id="ARBA00022630"/>
    </source>
</evidence>
<evidence type="ECO:0000256" key="2">
    <source>
        <dbReference type="ARBA" id="ARBA00022603"/>
    </source>
</evidence>
<sequence>MWTGVVNLNAAEIEWRENLPYSLDHDDFYYSMADGLQESSYVFLEKNDLQRRWQHLSSEDYIFSIGEVGFGAGINFLNCCELWLRTAPAKCTLYYFSAESSPLKKSDLEGIHALWPVHNDSAKLLIEHYPSAIKGFHNLELFGGRIKLCLMFGDATEMLQSLGESCDIRLSTYNKAPIDAWFLDGFSPAKNPSAWSSELCNTIAYLSSNATTLSTYSAATEVSKRLDEAGFKVEHTAGFGKKREMIEAIFTNQKPMNITVTGTNQWHLDRLTRPAQNKRPTVTIIGAGITGCTSAAALAKQGYEVTMVDRHQIPGQEGSGNNQAVVYPKLSLRNDSLPRINLSALMYASRYYQHFWQQGLGQQCGVLVLPENQKNEEEFSQIGHRFKKHPRLVQLINNVEMLEKSGVHLHATQGLYFPQLGWLPPAVICQNLLQQWDIPIISANVSRFDQGPNCNQWTLFNDEGNPIIQSDILVVANAQDCESFEQTQFLGVRKLRGQISELPITSNSAKLRTVICGAGYITPPLNELHSCGATYNQNISTTDLRTQDHQTNIDQIIQTDQGIANVLGDFGLESLSGRANFRCTTRDYLPIVGPVPDVTKMIANYSFLRQDARKNSSIMGSYLPNLYINCGMGSRGLSYAPLTAEVLAAEISQQLSPVERELRQAMHPSRFLIRDLKKKRI</sequence>
<dbReference type="EC" id="2.1.1.61" evidence="10"/>
<dbReference type="InterPro" id="IPR029063">
    <property type="entry name" value="SAM-dependent_MTases_sf"/>
</dbReference>
<dbReference type="GO" id="GO:0004808">
    <property type="term" value="F:tRNA (5-methylaminomethyl-2-thiouridylate)(34)-methyltransferase activity"/>
    <property type="evidence" value="ECO:0007669"/>
    <property type="project" value="UniProtKB-EC"/>
</dbReference>
<name>A0A520MHI2_9GAMM</name>
<feature type="domain" description="MnmC-like methyltransferase" evidence="12">
    <location>
        <begin position="120"/>
        <end position="249"/>
    </location>
</feature>
<dbReference type="GO" id="GO:0050660">
    <property type="term" value="F:flavin adenine dinucleotide binding"/>
    <property type="evidence" value="ECO:0007669"/>
    <property type="project" value="UniProtKB-UniRule"/>
</dbReference>
<feature type="domain" description="FAD dependent oxidoreductase" evidence="11">
    <location>
        <begin position="282"/>
        <end position="649"/>
    </location>
</feature>
<dbReference type="Gene3D" id="3.50.50.60">
    <property type="entry name" value="FAD/NAD(P)-binding domain"/>
    <property type="match status" value="1"/>
</dbReference>
<protein>
    <recommendedName>
        <fullName evidence="10">tRNA 5-methylaminomethyl-2-thiouridine biosynthesis bifunctional protein MnmC</fullName>
        <shortName evidence="10">tRNA mnm(5)s(2)U biosynthesis bifunctional protein</shortName>
    </recommendedName>
    <domain>
        <recommendedName>
            <fullName evidence="10">tRNA (mnm(5)s(2)U34)-methyltransferase</fullName>
            <ecNumber evidence="10">2.1.1.61</ecNumber>
        </recommendedName>
    </domain>
    <domain>
        <recommendedName>
            <fullName evidence="10">FAD-dependent cmnm(5)s(2)U34 oxidoreductase</fullName>
            <ecNumber evidence="10">1.5.-.-</ecNumber>
        </recommendedName>
    </domain>
</protein>
<dbReference type="InterPro" id="IPR047785">
    <property type="entry name" value="tRNA_MNMC2"/>
</dbReference>
<dbReference type="GO" id="GO:0005737">
    <property type="term" value="C:cytoplasm"/>
    <property type="evidence" value="ECO:0007669"/>
    <property type="project" value="UniProtKB-SubCell"/>
</dbReference>
<evidence type="ECO:0000256" key="5">
    <source>
        <dbReference type="ARBA" id="ARBA00022691"/>
    </source>
</evidence>
<dbReference type="HAMAP" id="MF_01102">
    <property type="entry name" value="MnmC"/>
    <property type="match status" value="1"/>
</dbReference>
<dbReference type="Gene3D" id="3.30.9.10">
    <property type="entry name" value="D-Amino Acid Oxidase, subunit A, domain 2"/>
    <property type="match status" value="1"/>
</dbReference>
<feature type="region of interest" description="FAD-dependent cmnm(5)s(2)U34 oxidoreductase" evidence="10">
    <location>
        <begin position="285"/>
        <end position="681"/>
    </location>
</feature>
<dbReference type="InterPro" id="IPR008471">
    <property type="entry name" value="MnmC-like_methylTransf"/>
</dbReference>
<keyword evidence="2 10" id="KW-0489">Methyltransferase</keyword>
<comment type="function">
    <text evidence="10">Catalyzes the last two steps in the biosynthesis of 5-methylaminomethyl-2-thiouridine (mnm(5)s(2)U) at the wobble position (U34) in tRNA. Catalyzes the FAD-dependent demodification of cmnm(5)s(2)U34 to nm(5)s(2)U34, followed by the transfer of a methyl group from S-adenosyl-L-methionine to nm(5)s(2)U34, to form mnm(5)s(2)U34.</text>
</comment>
<dbReference type="EMBL" id="SHBP01000003">
    <property type="protein sequence ID" value="RZO20688.1"/>
    <property type="molecule type" value="Genomic_DNA"/>
</dbReference>
<keyword evidence="3 10" id="KW-0285">Flavoprotein</keyword>
<dbReference type="Proteomes" id="UP000315889">
    <property type="component" value="Unassembled WGS sequence"/>
</dbReference>
<keyword evidence="4 10" id="KW-0808">Transferase</keyword>
<dbReference type="Pfam" id="PF01266">
    <property type="entry name" value="DAO"/>
    <property type="match status" value="1"/>
</dbReference>
<dbReference type="InterPro" id="IPR006076">
    <property type="entry name" value="FAD-dep_OxRdtase"/>
</dbReference>
<keyword evidence="7 10" id="KW-0274">FAD</keyword>
<evidence type="ECO:0000256" key="9">
    <source>
        <dbReference type="ARBA" id="ARBA00023268"/>
    </source>
</evidence>
<comment type="catalytic activity">
    <reaction evidence="10">
        <text>5-aminomethyl-2-thiouridine(34) in tRNA + S-adenosyl-L-methionine = 5-methylaminomethyl-2-thiouridine(34) in tRNA + S-adenosyl-L-homocysteine + H(+)</text>
        <dbReference type="Rhea" id="RHEA:19569"/>
        <dbReference type="Rhea" id="RHEA-COMP:10195"/>
        <dbReference type="Rhea" id="RHEA-COMP:10197"/>
        <dbReference type="ChEBI" id="CHEBI:15378"/>
        <dbReference type="ChEBI" id="CHEBI:57856"/>
        <dbReference type="ChEBI" id="CHEBI:59789"/>
        <dbReference type="ChEBI" id="CHEBI:74454"/>
        <dbReference type="ChEBI" id="CHEBI:74455"/>
        <dbReference type="EC" id="2.1.1.61"/>
    </reaction>
</comment>
<dbReference type="EC" id="1.5.-.-" evidence="10"/>
<dbReference type="NCBIfam" id="TIGR03197">
    <property type="entry name" value="MnmC_Cterm"/>
    <property type="match status" value="1"/>
</dbReference>
<evidence type="ECO:0000256" key="4">
    <source>
        <dbReference type="ARBA" id="ARBA00022679"/>
    </source>
</evidence>
<evidence type="ECO:0000256" key="6">
    <source>
        <dbReference type="ARBA" id="ARBA00022694"/>
    </source>
</evidence>
<accession>A0A520MHI2</accession>
<dbReference type="PANTHER" id="PTHR13847">
    <property type="entry name" value="SARCOSINE DEHYDROGENASE-RELATED"/>
    <property type="match status" value="1"/>
</dbReference>
<dbReference type="InterPro" id="IPR036188">
    <property type="entry name" value="FAD/NAD-bd_sf"/>
</dbReference>
<comment type="similarity">
    <text evidence="10">In the N-terminal section; belongs to the methyltransferase superfamily. tRNA (mnm(5)s(2)U34)-methyltransferase family.</text>
</comment>
<dbReference type="GO" id="GO:0002098">
    <property type="term" value="P:tRNA wobble uridine modification"/>
    <property type="evidence" value="ECO:0007669"/>
    <property type="project" value="TreeGrafter"/>
</dbReference>
<evidence type="ECO:0000259" key="12">
    <source>
        <dbReference type="Pfam" id="PF05430"/>
    </source>
</evidence>
<evidence type="ECO:0000256" key="1">
    <source>
        <dbReference type="ARBA" id="ARBA00022490"/>
    </source>
</evidence>
<feature type="region of interest" description="tRNA (mnm(5)s(2)U34)-methyltransferase" evidence="10">
    <location>
        <begin position="1"/>
        <end position="251"/>
    </location>
</feature>
<dbReference type="NCBIfam" id="NF033855">
    <property type="entry name" value="tRNA_MNMC2"/>
    <property type="match status" value="1"/>
</dbReference>
<dbReference type="Gene3D" id="3.40.50.150">
    <property type="entry name" value="Vaccinia Virus protein VP39"/>
    <property type="match status" value="1"/>
</dbReference>
<comment type="similarity">
    <text evidence="10">In the C-terminal section; belongs to the DAO family.</text>
</comment>
<organism evidence="13 14">
    <name type="scientific">SAR92 clade bacterium</name>
    <dbReference type="NCBI Taxonomy" id="2315479"/>
    <lineage>
        <taxon>Bacteria</taxon>
        <taxon>Pseudomonadati</taxon>
        <taxon>Pseudomonadota</taxon>
        <taxon>Gammaproteobacteria</taxon>
        <taxon>Cellvibrionales</taxon>
        <taxon>Porticoccaceae</taxon>
        <taxon>SAR92 clade</taxon>
    </lineage>
</organism>
<keyword evidence="9 10" id="KW-0511">Multifunctional enzyme</keyword>
<comment type="caution">
    <text evidence="13">The sequence shown here is derived from an EMBL/GenBank/DDBJ whole genome shotgun (WGS) entry which is preliminary data.</text>
</comment>
<evidence type="ECO:0000256" key="10">
    <source>
        <dbReference type="HAMAP-Rule" id="MF_01102"/>
    </source>
</evidence>
<evidence type="ECO:0000313" key="13">
    <source>
        <dbReference type="EMBL" id="RZO20688.1"/>
    </source>
</evidence>
<keyword evidence="1 10" id="KW-0963">Cytoplasm</keyword>
<evidence type="ECO:0000259" key="11">
    <source>
        <dbReference type="Pfam" id="PF01266"/>
    </source>
</evidence>
<dbReference type="PANTHER" id="PTHR13847:SF283">
    <property type="entry name" value="TRNA 5-METHYLAMINOMETHYL-2-THIOURIDINE BIOSYNTHESIS BIFUNCTIONAL PROTEIN MNMC"/>
    <property type="match status" value="1"/>
</dbReference>
<dbReference type="GO" id="GO:0016645">
    <property type="term" value="F:oxidoreductase activity, acting on the CH-NH group of donors"/>
    <property type="evidence" value="ECO:0007669"/>
    <property type="project" value="InterPro"/>
</dbReference>
<dbReference type="NCBIfam" id="NF002481">
    <property type="entry name" value="PRK01747.1-2"/>
    <property type="match status" value="1"/>
</dbReference>
<dbReference type="AlphaFoldDB" id="A0A520MHI2"/>
<proteinExistence type="inferred from homology"/>
<gene>
    <name evidence="10 13" type="primary">mnmC</name>
    <name evidence="13" type="ORF">EVB03_02975</name>
</gene>
<keyword evidence="8 10" id="KW-0560">Oxidoreductase</keyword>
<dbReference type="SUPFAM" id="SSF51905">
    <property type="entry name" value="FAD/NAD(P)-binding domain"/>
    <property type="match status" value="1"/>
</dbReference>